<evidence type="ECO:0000259" key="11">
    <source>
        <dbReference type="PROSITE" id="PS01124"/>
    </source>
</evidence>
<dbReference type="Pfam" id="PF00072">
    <property type="entry name" value="Response_reg"/>
    <property type="match status" value="1"/>
</dbReference>
<feature type="modified residue" description="4-aspartylphosphate" evidence="7">
    <location>
        <position position="775"/>
    </location>
</feature>
<dbReference type="InterPro" id="IPR011990">
    <property type="entry name" value="TPR-like_helical_dom_sf"/>
</dbReference>
<dbReference type="Pfam" id="PF12833">
    <property type="entry name" value="HTH_18"/>
    <property type="match status" value="1"/>
</dbReference>
<dbReference type="PANTHER" id="PTHR43547:SF2">
    <property type="entry name" value="HYBRID SIGNAL TRANSDUCTION HISTIDINE KINASE C"/>
    <property type="match status" value="1"/>
</dbReference>
<dbReference type="SMART" id="SM00387">
    <property type="entry name" value="HATPase_c"/>
    <property type="match status" value="1"/>
</dbReference>
<keyword evidence="6" id="KW-0804">Transcription</keyword>
<proteinExistence type="predicted"/>
<dbReference type="CDD" id="cd00082">
    <property type="entry name" value="HisKA"/>
    <property type="match status" value="1"/>
</dbReference>
<feature type="domain" description="HTH araC/xylS-type" evidence="11">
    <location>
        <begin position="874"/>
        <end position="973"/>
    </location>
</feature>
<evidence type="ECO:0000313" key="15">
    <source>
        <dbReference type="Proteomes" id="UP001200022"/>
    </source>
</evidence>
<evidence type="ECO:0000313" key="14">
    <source>
        <dbReference type="EMBL" id="MCF7561344.1"/>
    </source>
</evidence>
<dbReference type="InterPro" id="IPR003594">
    <property type="entry name" value="HATPase_dom"/>
</dbReference>
<feature type="transmembrane region" description="Helical" evidence="10">
    <location>
        <begin position="429"/>
        <end position="448"/>
    </location>
</feature>
<dbReference type="Gene3D" id="1.10.287.130">
    <property type="match status" value="1"/>
</dbReference>
<dbReference type="InterPro" id="IPR009057">
    <property type="entry name" value="Homeodomain-like_sf"/>
</dbReference>
<dbReference type="Gene3D" id="3.40.50.2300">
    <property type="match status" value="1"/>
</dbReference>
<dbReference type="SUPFAM" id="SSF52172">
    <property type="entry name" value="CheY-like"/>
    <property type="match status" value="1"/>
</dbReference>
<dbReference type="SUPFAM" id="SSF55874">
    <property type="entry name" value="ATPase domain of HSP90 chaperone/DNA topoisomerase II/histidine kinase"/>
    <property type="match status" value="1"/>
</dbReference>
<comment type="caution">
    <text evidence="14">The sequence shown here is derived from an EMBL/GenBank/DDBJ whole genome shotgun (WGS) entry which is preliminary data.</text>
</comment>
<dbReference type="SMART" id="SM00448">
    <property type="entry name" value="REC"/>
    <property type="match status" value="1"/>
</dbReference>
<dbReference type="InterPro" id="IPR003661">
    <property type="entry name" value="HisK_dim/P_dom"/>
</dbReference>
<protein>
    <recommendedName>
        <fullName evidence="2">histidine kinase</fullName>
        <ecNumber evidence="2">2.7.13.3</ecNumber>
    </recommendedName>
</protein>
<dbReference type="SUPFAM" id="SSF46689">
    <property type="entry name" value="Homeodomain-like"/>
    <property type="match status" value="1"/>
</dbReference>
<reference evidence="14 15" key="1">
    <citation type="submission" date="2022-01" db="EMBL/GenBank/DDBJ databases">
        <title>Draft genome sequence of Sabulilitoribacter multivorans KCTC 32326.</title>
        <authorList>
            <person name="Oh J.-S."/>
        </authorList>
    </citation>
    <scope>NUCLEOTIDE SEQUENCE [LARGE SCALE GENOMIC DNA]</scope>
    <source>
        <strain evidence="14 15">M-M16</strain>
    </source>
</reference>
<dbReference type="EMBL" id="JAKKDV010000005">
    <property type="protein sequence ID" value="MCF7561344.1"/>
    <property type="molecule type" value="Genomic_DNA"/>
</dbReference>
<dbReference type="InterPro" id="IPR036097">
    <property type="entry name" value="HisK_dim/P_sf"/>
</dbReference>
<dbReference type="Pfam" id="PF02518">
    <property type="entry name" value="HATPase_c"/>
    <property type="match status" value="1"/>
</dbReference>
<feature type="domain" description="Histidine kinase" evidence="12">
    <location>
        <begin position="471"/>
        <end position="683"/>
    </location>
</feature>
<dbReference type="InterPro" id="IPR011006">
    <property type="entry name" value="CheY-like_superfamily"/>
</dbReference>
<dbReference type="Pfam" id="PF00512">
    <property type="entry name" value="HisKA"/>
    <property type="match status" value="1"/>
</dbReference>
<dbReference type="Gene3D" id="1.10.10.60">
    <property type="entry name" value="Homeodomain-like"/>
    <property type="match status" value="2"/>
</dbReference>
<dbReference type="Gene3D" id="1.25.40.10">
    <property type="entry name" value="Tetratricopeptide repeat domain"/>
    <property type="match status" value="3"/>
</dbReference>
<keyword evidence="3 7" id="KW-0597">Phosphoprotein</keyword>
<gene>
    <name evidence="14" type="ORF">L3X39_11915</name>
</gene>
<dbReference type="RefSeq" id="WP_237232023.1">
    <property type="nucleotide sequence ID" value="NZ_JAKKDV010000005.1"/>
</dbReference>
<evidence type="ECO:0000256" key="9">
    <source>
        <dbReference type="SAM" id="Coils"/>
    </source>
</evidence>
<dbReference type="InterPro" id="IPR018062">
    <property type="entry name" value="HTH_AraC-typ_CS"/>
</dbReference>
<dbReference type="PROSITE" id="PS00041">
    <property type="entry name" value="HTH_ARAC_FAMILY_1"/>
    <property type="match status" value="1"/>
</dbReference>
<name>A0ABS9IL70_9FLAO</name>
<feature type="coiled-coil region" evidence="9">
    <location>
        <begin position="386"/>
        <end position="429"/>
    </location>
</feature>
<evidence type="ECO:0000256" key="6">
    <source>
        <dbReference type="ARBA" id="ARBA00023163"/>
    </source>
</evidence>
<keyword evidence="10" id="KW-0472">Membrane</keyword>
<organism evidence="14 15">
    <name type="scientific">Flaviramulus multivorans</name>
    <dbReference type="NCBI Taxonomy" id="1304750"/>
    <lineage>
        <taxon>Bacteria</taxon>
        <taxon>Pseudomonadati</taxon>
        <taxon>Bacteroidota</taxon>
        <taxon>Flavobacteriia</taxon>
        <taxon>Flavobacteriales</taxon>
        <taxon>Flavobacteriaceae</taxon>
        <taxon>Flaviramulus</taxon>
    </lineage>
</organism>
<evidence type="ECO:0000256" key="8">
    <source>
        <dbReference type="PROSITE-ProRule" id="PRU00339"/>
    </source>
</evidence>
<dbReference type="PROSITE" id="PS50110">
    <property type="entry name" value="RESPONSE_REGULATORY"/>
    <property type="match status" value="1"/>
</dbReference>
<evidence type="ECO:0000256" key="7">
    <source>
        <dbReference type="PROSITE-ProRule" id="PRU00169"/>
    </source>
</evidence>
<dbReference type="InterPro" id="IPR019734">
    <property type="entry name" value="TPR_rpt"/>
</dbReference>
<feature type="repeat" description="TPR" evidence="8">
    <location>
        <begin position="190"/>
        <end position="223"/>
    </location>
</feature>
<evidence type="ECO:0000259" key="13">
    <source>
        <dbReference type="PROSITE" id="PS50110"/>
    </source>
</evidence>
<dbReference type="PROSITE" id="PS50109">
    <property type="entry name" value="HIS_KIN"/>
    <property type="match status" value="1"/>
</dbReference>
<dbReference type="InterPro" id="IPR001789">
    <property type="entry name" value="Sig_transdc_resp-reg_receiver"/>
</dbReference>
<dbReference type="InterPro" id="IPR005467">
    <property type="entry name" value="His_kinase_dom"/>
</dbReference>
<evidence type="ECO:0000256" key="2">
    <source>
        <dbReference type="ARBA" id="ARBA00012438"/>
    </source>
</evidence>
<dbReference type="Proteomes" id="UP001200022">
    <property type="component" value="Unassembled WGS sequence"/>
</dbReference>
<dbReference type="SMART" id="SM00028">
    <property type="entry name" value="TPR"/>
    <property type="match status" value="4"/>
</dbReference>
<keyword evidence="5" id="KW-0238">DNA-binding</keyword>
<dbReference type="InterPro" id="IPR020449">
    <property type="entry name" value="Tscrpt_reg_AraC-type_HTH"/>
</dbReference>
<dbReference type="PROSITE" id="PS50005">
    <property type="entry name" value="TPR"/>
    <property type="match status" value="1"/>
</dbReference>
<keyword evidence="4" id="KW-0805">Transcription regulation</keyword>
<dbReference type="CDD" id="cd17574">
    <property type="entry name" value="REC_OmpR"/>
    <property type="match status" value="1"/>
</dbReference>
<keyword evidence="10" id="KW-1133">Transmembrane helix</keyword>
<dbReference type="SMART" id="SM00388">
    <property type="entry name" value="HisKA"/>
    <property type="match status" value="1"/>
</dbReference>
<dbReference type="InterPro" id="IPR036890">
    <property type="entry name" value="HATPase_C_sf"/>
</dbReference>
<dbReference type="InterPro" id="IPR018060">
    <property type="entry name" value="HTH_AraC"/>
</dbReference>
<evidence type="ECO:0000256" key="5">
    <source>
        <dbReference type="ARBA" id="ARBA00023125"/>
    </source>
</evidence>
<evidence type="ECO:0000256" key="10">
    <source>
        <dbReference type="SAM" id="Phobius"/>
    </source>
</evidence>
<sequence length="975" mass="112885">MFTFYGQEERKIDSLKNIIANTAIDSTKVLEYLELGNLFSDKDSSYKYYQKALILSRKKRFPKGISHSLVNIAIWKNRYENSDSALVTFKRAIKELHEYDFLPGIANHYLRLGDRYARERELDSATKYKNLGFDLAFKSKDPSVMLTAIIMGGQNKITGKNTHESALINYLKGDSICKTNNNAYYSRKCADIYEKIGNLFFNLTEFEKAKKYYYEAKSIHEFLGHPDGLNDINFLISGIYREQKKYHEALNYIDPVIKYYRLEMPNNVNLIQALPERGNIYYNLGQLDLAEKDYLEFLEMAKQRENNFYISRANISLGNFYYNINYYKKALLYSQQGFNLAKNRKDLRSQLLAIKVMIKANKELANYKDLSENWENYVQLRDSFDYAKLRTQVNELETKYQTKKKEQEIALLTSQNELIEQQKKNQRNLLLAGIGLTSLAGMFFFFLYQNRQKTNKKLKEIDKLKSNFFANISHEFRTPLTLISAPIEKKLNSKKLNDTDQKDFEMVQRNSARLLNLVNQLLDLSKLESGSLKLHVKQGNLTKLLKSITSSFSHLAEQKQIKYNVQIEDFESAWFDRDVIEKTTINLLSNAFKYTPENGKVSFNAKKENDKLVMLVENNGALLTKDKVAKIFNRFYQGDDSSEGVGIGLSLVKELVSFSNGSITVENKRDENIQFKVVLPVQKKDFKIEELSIENHDDDFSLAKTNQQQNVITDVDENELLNEDNPLLLIVEDNADVRSFIKNSFSEKYKVIEAENGKIGLEKALEFIPDIIISDIMMPEIDGMELCKHLKEDERTCHIPIILLTAKAGEEDQYKGLDTGADAYITKPFKLRLVETRVQNLIDSRRNLRERYSQEVILKPKDLVITNLDEQFLEKVQNVLDEKLIESSFTSEEFSKAVGMSRMQLHRKLKALTDLSASEFIRSQRLKLAISLLEKSDVNISEIAYKVGFNDHAYFSKCFKEAYGCSPSEYHNNKT</sequence>
<evidence type="ECO:0000259" key="12">
    <source>
        <dbReference type="PROSITE" id="PS50109"/>
    </source>
</evidence>
<keyword evidence="8" id="KW-0802">TPR repeat</keyword>
<comment type="catalytic activity">
    <reaction evidence="1">
        <text>ATP + protein L-histidine = ADP + protein N-phospho-L-histidine.</text>
        <dbReference type="EC" id="2.7.13.3"/>
    </reaction>
</comment>
<dbReference type="SUPFAM" id="SSF47384">
    <property type="entry name" value="Homodimeric domain of signal transducing histidine kinase"/>
    <property type="match status" value="1"/>
</dbReference>
<keyword evidence="15" id="KW-1185">Reference proteome</keyword>
<dbReference type="EC" id="2.7.13.3" evidence="2"/>
<evidence type="ECO:0000256" key="1">
    <source>
        <dbReference type="ARBA" id="ARBA00000085"/>
    </source>
</evidence>
<accession>A0ABS9IL70</accession>
<feature type="domain" description="Response regulatory" evidence="13">
    <location>
        <begin position="727"/>
        <end position="842"/>
    </location>
</feature>
<keyword evidence="10" id="KW-0812">Transmembrane</keyword>
<evidence type="ECO:0000256" key="4">
    <source>
        <dbReference type="ARBA" id="ARBA00023015"/>
    </source>
</evidence>
<dbReference type="PANTHER" id="PTHR43547">
    <property type="entry name" value="TWO-COMPONENT HISTIDINE KINASE"/>
    <property type="match status" value="1"/>
</dbReference>
<dbReference type="PRINTS" id="PR00032">
    <property type="entry name" value="HTHARAC"/>
</dbReference>
<dbReference type="PROSITE" id="PS01124">
    <property type="entry name" value="HTH_ARAC_FAMILY_2"/>
    <property type="match status" value="1"/>
</dbReference>
<evidence type="ECO:0000256" key="3">
    <source>
        <dbReference type="ARBA" id="ARBA00022553"/>
    </source>
</evidence>
<dbReference type="Gene3D" id="3.30.565.10">
    <property type="entry name" value="Histidine kinase-like ATPase, C-terminal domain"/>
    <property type="match status" value="1"/>
</dbReference>
<dbReference type="SUPFAM" id="SSF48452">
    <property type="entry name" value="TPR-like"/>
    <property type="match status" value="2"/>
</dbReference>
<dbReference type="Pfam" id="PF13181">
    <property type="entry name" value="TPR_8"/>
    <property type="match status" value="2"/>
</dbReference>
<dbReference type="SMART" id="SM00342">
    <property type="entry name" value="HTH_ARAC"/>
    <property type="match status" value="1"/>
</dbReference>
<keyword evidence="9" id="KW-0175">Coiled coil</keyword>